<gene>
    <name evidence="1" type="ORF">DY000_02020459</name>
</gene>
<dbReference type="EMBL" id="QGKV02000299">
    <property type="protein sequence ID" value="KAF3591485.1"/>
    <property type="molecule type" value="Genomic_DNA"/>
</dbReference>
<accession>A0ABQ7E498</accession>
<protein>
    <recommendedName>
        <fullName evidence="3">Anaphase-promoting complex subunit 1</fullName>
    </recommendedName>
</protein>
<evidence type="ECO:0000313" key="1">
    <source>
        <dbReference type="EMBL" id="KAF3591485.1"/>
    </source>
</evidence>
<evidence type="ECO:0008006" key="3">
    <source>
        <dbReference type="Google" id="ProtNLM"/>
    </source>
</evidence>
<evidence type="ECO:0000313" key="2">
    <source>
        <dbReference type="Proteomes" id="UP000266723"/>
    </source>
</evidence>
<comment type="caution">
    <text evidence="1">The sequence shown here is derived from an EMBL/GenBank/DDBJ whole genome shotgun (WGS) entry which is preliminary data.</text>
</comment>
<proteinExistence type="predicted"/>
<dbReference type="Proteomes" id="UP000266723">
    <property type="component" value="Unassembled WGS sequence"/>
</dbReference>
<organism evidence="1 2">
    <name type="scientific">Brassica cretica</name>
    <name type="common">Mustard</name>
    <dbReference type="NCBI Taxonomy" id="69181"/>
    <lineage>
        <taxon>Eukaryota</taxon>
        <taxon>Viridiplantae</taxon>
        <taxon>Streptophyta</taxon>
        <taxon>Embryophyta</taxon>
        <taxon>Tracheophyta</taxon>
        <taxon>Spermatophyta</taxon>
        <taxon>Magnoliopsida</taxon>
        <taxon>eudicotyledons</taxon>
        <taxon>Gunneridae</taxon>
        <taxon>Pentapetalae</taxon>
        <taxon>rosids</taxon>
        <taxon>malvids</taxon>
        <taxon>Brassicales</taxon>
        <taxon>Brassicaceae</taxon>
        <taxon>Brassiceae</taxon>
        <taxon>Brassica</taxon>
    </lineage>
</organism>
<sequence>MILVIEVDSLTAFCLASSPNLQQPSTWVVVPLDHQKLYFKLQTKTQSIASWTLPDIQHFNWAFTLCVSAQYLCHPAQS</sequence>
<name>A0ABQ7E498_BRACR</name>
<keyword evidence="2" id="KW-1185">Reference proteome</keyword>
<reference evidence="1 2" key="1">
    <citation type="journal article" date="2020" name="BMC Genomics">
        <title>Intraspecific diversification of the crop wild relative Brassica cretica Lam. using demographic model selection.</title>
        <authorList>
            <person name="Kioukis A."/>
            <person name="Michalopoulou V.A."/>
            <person name="Briers L."/>
            <person name="Pirintsos S."/>
            <person name="Studholme D.J."/>
            <person name="Pavlidis P."/>
            <person name="Sarris P.F."/>
        </authorList>
    </citation>
    <scope>NUCLEOTIDE SEQUENCE [LARGE SCALE GENOMIC DNA]</scope>
    <source>
        <strain evidence="2">cv. PFS-1207/04</strain>
    </source>
</reference>